<dbReference type="EMBL" id="BAAAZN010000010">
    <property type="protein sequence ID" value="GAA3557464.1"/>
    <property type="molecule type" value="Genomic_DNA"/>
</dbReference>
<dbReference type="Gene3D" id="1.50.10.20">
    <property type="match status" value="1"/>
</dbReference>
<dbReference type="GO" id="GO:0016787">
    <property type="term" value="F:hydrolase activity"/>
    <property type="evidence" value="ECO:0007669"/>
    <property type="project" value="UniProtKB-KW"/>
</dbReference>
<proteinExistence type="predicted"/>
<sequence>MNVDSAAVDPAARAAAAEQAVRTRHLRRVWGMPGTALGRSGWPPTFGQRLHWHWNYWWQAHLLDCLVDAQLRAPDPERALLIARFVASVHRRNFGTWLNDFYDDIAWLGLALQRVRGLNLSTVDSAIAEIGARLHEGWTDELGGGIWWRRGDRFKNAPANGPAAIFHAREGDAERAGALTRWLSATLVDPATGLVWDGIRADTGALVKNIFTYCQGVYLGACLEQSDVDAAARTVRAVAAQLAPEDVLRGQNGGDGGLFAAILARYLALAAVRLPRPEAAVARRIVVASADACWRGASAAPGGPLFSAEWSRGAPAPPLGEVPERDLSVQIGAWMLLEAAATLY</sequence>
<accession>A0ABP6WVS7</accession>
<dbReference type="InterPro" id="IPR005198">
    <property type="entry name" value="Glyco_hydro_76"/>
</dbReference>
<dbReference type="PANTHER" id="PTHR47791">
    <property type="entry name" value="MEIOTICALLY UP-REGULATED GENE 191 PROTEIN"/>
    <property type="match status" value="1"/>
</dbReference>
<dbReference type="PANTHER" id="PTHR47791:SF3">
    <property type="entry name" value="MEIOTICALLY UP-REGULATED GENE 191 PROTEIN"/>
    <property type="match status" value="1"/>
</dbReference>
<dbReference type="Pfam" id="PF03663">
    <property type="entry name" value="Glyco_hydro_76"/>
    <property type="match status" value="1"/>
</dbReference>
<dbReference type="InterPro" id="IPR008928">
    <property type="entry name" value="6-hairpin_glycosidase_sf"/>
</dbReference>
<keyword evidence="2" id="KW-1185">Reference proteome</keyword>
<organism evidence="1 2">
    <name type="scientific">Amycolatopsis ultiminotia</name>
    <dbReference type="NCBI Taxonomy" id="543629"/>
    <lineage>
        <taxon>Bacteria</taxon>
        <taxon>Bacillati</taxon>
        <taxon>Actinomycetota</taxon>
        <taxon>Actinomycetes</taxon>
        <taxon>Pseudonocardiales</taxon>
        <taxon>Pseudonocardiaceae</taxon>
        <taxon>Amycolatopsis</taxon>
    </lineage>
</organism>
<evidence type="ECO:0000313" key="1">
    <source>
        <dbReference type="EMBL" id="GAA3557464.1"/>
    </source>
</evidence>
<dbReference type="InterPro" id="IPR053169">
    <property type="entry name" value="MUG_Protein"/>
</dbReference>
<reference evidence="2" key="1">
    <citation type="journal article" date="2019" name="Int. J. Syst. Evol. Microbiol.">
        <title>The Global Catalogue of Microorganisms (GCM) 10K type strain sequencing project: providing services to taxonomists for standard genome sequencing and annotation.</title>
        <authorList>
            <consortium name="The Broad Institute Genomics Platform"/>
            <consortium name="The Broad Institute Genome Sequencing Center for Infectious Disease"/>
            <person name="Wu L."/>
            <person name="Ma J."/>
        </authorList>
    </citation>
    <scope>NUCLEOTIDE SEQUENCE [LARGE SCALE GENOMIC DNA]</scope>
    <source>
        <strain evidence="2">JCM 16898</strain>
    </source>
</reference>
<comment type="caution">
    <text evidence="1">The sequence shown here is derived from an EMBL/GenBank/DDBJ whole genome shotgun (WGS) entry which is preliminary data.</text>
</comment>
<evidence type="ECO:0000313" key="2">
    <source>
        <dbReference type="Proteomes" id="UP001500689"/>
    </source>
</evidence>
<keyword evidence="1" id="KW-0378">Hydrolase</keyword>
<name>A0ABP6WVS7_9PSEU</name>
<dbReference type="SUPFAM" id="SSF48208">
    <property type="entry name" value="Six-hairpin glycosidases"/>
    <property type="match status" value="1"/>
</dbReference>
<gene>
    <name evidence="1" type="ORF">GCM10022222_46310</name>
</gene>
<dbReference type="Proteomes" id="UP001500689">
    <property type="component" value="Unassembled WGS sequence"/>
</dbReference>
<protein>
    <submittedName>
        <fullName evidence="1">Glycoside hydrolase family 76 protein</fullName>
    </submittedName>
</protein>